<evidence type="ECO:0000313" key="15">
    <source>
        <dbReference type="WBParaSite" id="HPBE_0001092701-mRNA-1"/>
    </source>
</evidence>
<keyword evidence="6 11" id="KW-0472">Membrane</keyword>
<dbReference type="PANTHER" id="PTHR24248:SF125">
    <property type="entry name" value="DOPAMINE D2-LIKE RECEPTOR"/>
    <property type="match status" value="1"/>
</dbReference>
<evidence type="ECO:0000313" key="13">
    <source>
        <dbReference type="EMBL" id="VDO86819.1"/>
    </source>
</evidence>
<comment type="similarity">
    <text evidence="10">Belongs to the G-protein coupled receptor 1 family.</text>
</comment>
<evidence type="ECO:0000313" key="14">
    <source>
        <dbReference type="Proteomes" id="UP000050761"/>
    </source>
</evidence>
<evidence type="ECO:0000256" key="6">
    <source>
        <dbReference type="ARBA" id="ARBA00023136"/>
    </source>
</evidence>
<name>A0A3P7Z9G6_HELPZ</name>
<protein>
    <submittedName>
        <fullName evidence="15">G_PROTEIN_RECEP_F1_2 domain-containing protein</fullName>
    </submittedName>
</protein>
<comment type="subcellular location">
    <subcellularLocation>
        <location evidence="1">Cell membrane</location>
        <topology evidence="1">Multi-pass membrane protein</topology>
    </subcellularLocation>
</comment>
<keyword evidence="3 10" id="KW-0812">Transmembrane</keyword>
<dbReference type="GO" id="GO:0045202">
    <property type="term" value="C:synapse"/>
    <property type="evidence" value="ECO:0007669"/>
    <property type="project" value="GOC"/>
</dbReference>
<gene>
    <name evidence="13" type="ORF">HPBE_LOCUS10928</name>
</gene>
<reference evidence="13 14" key="1">
    <citation type="submission" date="2018-11" db="EMBL/GenBank/DDBJ databases">
        <authorList>
            <consortium name="Pathogen Informatics"/>
        </authorList>
    </citation>
    <scope>NUCLEOTIDE SEQUENCE [LARGE SCALE GENOMIC DNA]</scope>
</reference>
<keyword evidence="2" id="KW-1003">Cell membrane</keyword>
<dbReference type="Gene3D" id="1.20.1070.10">
    <property type="entry name" value="Rhodopsin 7-helix transmembrane proteins"/>
    <property type="match status" value="1"/>
</dbReference>
<dbReference type="PROSITE" id="PS50262">
    <property type="entry name" value="G_PROTEIN_RECEP_F1_2"/>
    <property type="match status" value="1"/>
</dbReference>
<dbReference type="OrthoDB" id="10034726at2759"/>
<keyword evidence="8 10" id="KW-0675">Receptor</keyword>
<evidence type="ECO:0000256" key="1">
    <source>
        <dbReference type="ARBA" id="ARBA00004651"/>
    </source>
</evidence>
<evidence type="ECO:0000259" key="12">
    <source>
        <dbReference type="PROSITE" id="PS50262"/>
    </source>
</evidence>
<keyword evidence="4 11" id="KW-1133">Transmembrane helix</keyword>
<evidence type="ECO:0000256" key="8">
    <source>
        <dbReference type="ARBA" id="ARBA00023170"/>
    </source>
</evidence>
<reference evidence="15" key="2">
    <citation type="submission" date="2019-09" db="UniProtKB">
        <authorList>
            <consortium name="WormBaseParasite"/>
        </authorList>
    </citation>
    <scope>IDENTIFICATION</scope>
</reference>
<keyword evidence="9 10" id="KW-0807">Transducer</keyword>
<dbReference type="EMBL" id="UZAH01026927">
    <property type="protein sequence ID" value="VDO86819.1"/>
    <property type="molecule type" value="Genomic_DNA"/>
</dbReference>
<keyword evidence="7" id="KW-1015">Disulfide bond</keyword>
<feature type="transmembrane region" description="Helical" evidence="11">
    <location>
        <begin position="136"/>
        <end position="157"/>
    </location>
</feature>
<dbReference type="GO" id="GO:0005886">
    <property type="term" value="C:plasma membrane"/>
    <property type="evidence" value="ECO:0007669"/>
    <property type="project" value="UniProtKB-SubCell"/>
</dbReference>
<evidence type="ECO:0000256" key="11">
    <source>
        <dbReference type="SAM" id="Phobius"/>
    </source>
</evidence>
<evidence type="ECO:0000256" key="4">
    <source>
        <dbReference type="ARBA" id="ARBA00022989"/>
    </source>
</evidence>
<evidence type="ECO:0000256" key="9">
    <source>
        <dbReference type="ARBA" id="ARBA00023224"/>
    </source>
</evidence>
<dbReference type="WBParaSite" id="HPBE_0001092701-mRNA-1">
    <property type="protein sequence ID" value="HPBE_0001092701-mRNA-1"/>
    <property type="gene ID" value="HPBE_0001092701"/>
</dbReference>
<proteinExistence type="inferred from homology"/>
<dbReference type="AlphaFoldDB" id="A0A3P7Z9G6"/>
<feature type="transmembrane region" description="Helical" evidence="11">
    <location>
        <begin position="169"/>
        <end position="185"/>
    </location>
</feature>
<feature type="transmembrane region" description="Helical" evidence="11">
    <location>
        <begin position="94"/>
        <end position="115"/>
    </location>
</feature>
<feature type="transmembrane region" description="Helical" evidence="11">
    <location>
        <begin position="12"/>
        <end position="32"/>
    </location>
</feature>
<dbReference type="InterPro" id="IPR000276">
    <property type="entry name" value="GPCR_Rhodpsn"/>
</dbReference>
<dbReference type="PROSITE" id="PS00237">
    <property type="entry name" value="G_PROTEIN_RECEP_F1_1"/>
    <property type="match status" value="1"/>
</dbReference>
<sequence length="207" mass="22895">MVVAWRAASGLLLPLVPTLAVFGNVLVIIAVYREKCLQTVTNMLIVSLAISDFLVSELKYREKNLRVAICVMSFGVYYERNDFKWNMGQFFCNLYLASDVICSTASILNLLAISLDRYIAISHPISYAQYGARGGRAMLSISIVWAVSVSVGLPILLGVNPMEGNVNRFLLVFFTFRIFIVIYSMRCACVAKSVEGATICGPHSESK</sequence>
<evidence type="ECO:0000256" key="7">
    <source>
        <dbReference type="ARBA" id="ARBA00023157"/>
    </source>
</evidence>
<evidence type="ECO:0000256" key="2">
    <source>
        <dbReference type="ARBA" id="ARBA00022475"/>
    </source>
</evidence>
<dbReference type="SUPFAM" id="SSF81321">
    <property type="entry name" value="Family A G protein-coupled receptor-like"/>
    <property type="match status" value="1"/>
</dbReference>
<dbReference type="GO" id="GO:0004930">
    <property type="term" value="F:G protein-coupled receptor activity"/>
    <property type="evidence" value="ECO:0007669"/>
    <property type="project" value="UniProtKB-KW"/>
</dbReference>
<evidence type="ECO:0000256" key="3">
    <source>
        <dbReference type="ARBA" id="ARBA00022692"/>
    </source>
</evidence>
<dbReference type="GO" id="GO:0001591">
    <property type="term" value="F:dopamine neurotransmitter receptor activity, coupled via Gi/Go"/>
    <property type="evidence" value="ECO:0007669"/>
    <property type="project" value="TreeGrafter"/>
</dbReference>
<accession>A0A3P7Z9G6</accession>
<dbReference type="Pfam" id="PF00001">
    <property type="entry name" value="7tm_1"/>
    <property type="match status" value="1"/>
</dbReference>
<keyword evidence="5 10" id="KW-0297">G-protein coupled receptor</keyword>
<evidence type="ECO:0000256" key="10">
    <source>
        <dbReference type="RuleBase" id="RU000688"/>
    </source>
</evidence>
<keyword evidence="14" id="KW-1185">Reference proteome</keyword>
<dbReference type="PANTHER" id="PTHR24248">
    <property type="entry name" value="ADRENERGIC RECEPTOR-RELATED G-PROTEIN COUPLED RECEPTOR"/>
    <property type="match status" value="1"/>
</dbReference>
<feature type="domain" description="G-protein coupled receptors family 1 profile" evidence="12">
    <location>
        <begin position="23"/>
        <end position="207"/>
    </location>
</feature>
<evidence type="ECO:0000256" key="5">
    <source>
        <dbReference type="ARBA" id="ARBA00023040"/>
    </source>
</evidence>
<dbReference type="PRINTS" id="PR00237">
    <property type="entry name" value="GPCRRHODOPSN"/>
</dbReference>
<dbReference type="Proteomes" id="UP000050761">
    <property type="component" value="Unassembled WGS sequence"/>
</dbReference>
<organism evidence="13">
    <name type="scientific">Heligmosomoides polygyrus</name>
    <name type="common">Parasitic roundworm</name>
    <dbReference type="NCBI Taxonomy" id="6339"/>
    <lineage>
        <taxon>Eukaryota</taxon>
        <taxon>Metazoa</taxon>
        <taxon>Ecdysozoa</taxon>
        <taxon>Nematoda</taxon>
        <taxon>Chromadorea</taxon>
        <taxon>Rhabditida</taxon>
        <taxon>Rhabditina</taxon>
        <taxon>Rhabditomorpha</taxon>
        <taxon>Strongyloidea</taxon>
        <taxon>Heligmosomidae</taxon>
        <taxon>Heligmosomoides</taxon>
    </lineage>
</organism>
<dbReference type="InterPro" id="IPR017452">
    <property type="entry name" value="GPCR_Rhodpsn_7TM"/>
</dbReference>